<reference evidence="11 12" key="1">
    <citation type="journal article" date="2012" name="J. Bacteriol.">
        <title>Complete genome sequence of a thermophilic methanogen, Methanocella conradii HZ254, isolated from Chinese rice field soil.</title>
        <authorList>
            <person name="Lu Z."/>
            <person name="Lu Y."/>
        </authorList>
    </citation>
    <scope>NUCLEOTIDE SEQUENCE [LARGE SCALE GENOMIC DNA]</scope>
    <source>
        <strain evidence="12">DSM 24694 / JCM 17849 / CGMCC 1.5162 / HZ254</strain>
    </source>
</reference>
<dbReference type="PROSITE" id="PS50893">
    <property type="entry name" value="ABC_TRANSPORTER_2"/>
    <property type="match status" value="1"/>
</dbReference>
<dbReference type="STRING" id="1041930.Mtc_1708"/>
<dbReference type="GO" id="GO:0015420">
    <property type="term" value="F:ABC-type vitamin B12 transporter activity"/>
    <property type="evidence" value="ECO:0007669"/>
    <property type="project" value="UniProtKB-EC"/>
</dbReference>
<evidence type="ECO:0000256" key="1">
    <source>
        <dbReference type="ARBA" id="ARBA00005417"/>
    </source>
</evidence>
<accession>H8I8Y3</accession>
<dbReference type="Pfam" id="PF00005">
    <property type="entry name" value="ABC_tran"/>
    <property type="match status" value="1"/>
</dbReference>
<evidence type="ECO:0000256" key="2">
    <source>
        <dbReference type="ARBA" id="ARBA00022448"/>
    </source>
</evidence>
<comment type="similarity">
    <text evidence="1">Belongs to the ABC transporter superfamily.</text>
</comment>
<dbReference type="Proteomes" id="UP000005233">
    <property type="component" value="Chromosome"/>
</dbReference>
<evidence type="ECO:0000259" key="10">
    <source>
        <dbReference type="PROSITE" id="PS50893"/>
    </source>
</evidence>
<protein>
    <recommendedName>
        <fullName evidence="8">Cobalamin import ATP-binding protein BtuD</fullName>
        <ecNumber evidence="7">7.6.2.8</ecNumber>
    </recommendedName>
    <alternativeName>
        <fullName evidence="9">Vitamin B12-transporting ATPase</fullName>
    </alternativeName>
</protein>
<dbReference type="AlphaFoldDB" id="H8I8Y3"/>
<evidence type="ECO:0000256" key="5">
    <source>
        <dbReference type="ARBA" id="ARBA00050590"/>
    </source>
</evidence>
<dbReference type="EMBL" id="CP003243">
    <property type="protein sequence ID" value="AFD00454.1"/>
    <property type="molecule type" value="Genomic_DNA"/>
</dbReference>
<evidence type="ECO:0000313" key="12">
    <source>
        <dbReference type="Proteomes" id="UP000005233"/>
    </source>
</evidence>
<feature type="domain" description="ABC transporter" evidence="10">
    <location>
        <begin position="3"/>
        <end position="237"/>
    </location>
</feature>
<keyword evidence="11" id="KW-0378">Hydrolase</keyword>
<dbReference type="InterPro" id="IPR003593">
    <property type="entry name" value="AAA+_ATPase"/>
</dbReference>
<dbReference type="KEGG" id="mez:Mtc_1708"/>
<comment type="catalytic activity">
    <reaction evidence="5">
        <text>an R-cob(III)alamin(out) + ATP + H2O = an R-cob(III)alamin(in) + ADP + phosphate + H(+)</text>
        <dbReference type="Rhea" id="RHEA:17873"/>
        <dbReference type="ChEBI" id="CHEBI:15377"/>
        <dbReference type="ChEBI" id="CHEBI:15378"/>
        <dbReference type="ChEBI" id="CHEBI:30616"/>
        <dbReference type="ChEBI" id="CHEBI:43474"/>
        <dbReference type="ChEBI" id="CHEBI:140785"/>
        <dbReference type="ChEBI" id="CHEBI:456216"/>
        <dbReference type="EC" id="7.6.2.8"/>
    </reaction>
</comment>
<evidence type="ECO:0000256" key="3">
    <source>
        <dbReference type="ARBA" id="ARBA00022741"/>
    </source>
</evidence>
<dbReference type="PANTHER" id="PTHR42734">
    <property type="entry name" value="METAL TRANSPORT SYSTEM ATP-BINDING PROTEIN TM_0124-RELATED"/>
    <property type="match status" value="1"/>
</dbReference>
<dbReference type="eggNOG" id="arCOG00198">
    <property type="taxonomic scope" value="Archaea"/>
</dbReference>
<evidence type="ECO:0000313" key="11">
    <source>
        <dbReference type="EMBL" id="AFD00454.1"/>
    </source>
</evidence>
<dbReference type="SMART" id="SM00382">
    <property type="entry name" value="AAA"/>
    <property type="match status" value="1"/>
</dbReference>
<dbReference type="Gene3D" id="3.40.50.300">
    <property type="entry name" value="P-loop containing nucleotide triphosphate hydrolases"/>
    <property type="match status" value="1"/>
</dbReference>
<evidence type="ECO:0000256" key="4">
    <source>
        <dbReference type="ARBA" id="ARBA00022840"/>
    </source>
</evidence>
<keyword evidence="2" id="KW-0813">Transport</keyword>
<name>H8I8Y3_METCZ</name>
<evidence type="ECO:0000256" key="9">
    <source>
        <dbReference type="ARBA" id="ARBA00077139"/>
    </source>
</evidence>
<evidence type="ECO:0000256" key="6">
    <source>
        <dbReference type="ARBA" id="ARBA00058960"/>
    </source>
</evidence>
<dbReference type="InterPro" id="IPR050153">
    <property type="entry name" value="Metal_Ion_Import_ABC"/>
</dbReference>
<keyword evidence="12" id="KW-1185">Reference proteome</keyword>
<comment type="function">
    <text evidence="6">Required for corrinoid utilization. Probably part of the ABC transporter complex BtuCDF involved in cobalamin (vitamin B12) import. Probably responsible for energy coupling to the transport system.</text>
</comment>
<dbReference type="GO" id="GO:0005524">
    <property type="term" value="F:ATP binding"/>
    <property type="evidence" value="ECO:0007669"/>
    <property type="project" value="UniProtKB-KW"/>
</dbReference>
<gene>
    <name evidence="11" type="ordered locus">Mtc_1708</name>
</gene>
<dbReference type="GO" id="GO:0016887">
    <property type="term" value="F:ATP hydrolysis activity"/>
    <property type="evidence" value="ECO:0007669"/>
    <property type="project" value="InterPro"/>
</dbReference>
<dbReference type="OrthoDB" id="24644at2157"/>
<dbReference type="PANTHER" id="PTHR42734:SF6">
    <property type="entry name" value="MOLYBDATE IMPORT ATP-BINDING PROTEIN MOLC"/>
    <property type="match status" value="1"/>
</dbReference>
<dbReference type="RefSeq" id="WP_014406285.1">
    <property type="nucleotide sequence ID" value="NC_017034.1"/>
</dbReference>
<dbReference type="SUPFAM" id="SSF52540">
    <property type="entry name" value="P-loop containing nucleoside triphosphate hydrolases"/>
    <property type="match status" value="1"/>
</dbReference>
<keyword evidence="3" id="KW-0547">Nucleotide-binding</keyword>
<dbReference type="GeneID" id="11971849"/>
<evidence type="ECO:0000256" key="8">
    <source>
        <dbReference type="ARBA" id="ARBA00073649"/>
    </source>
</evidence>
<dbReference type="CDD" id="cd03214">
    <property type="entry name" value="ABC_Iron-Siderophores_B12_Hemin"/>
    <property type="match status" value="1"/>
</dbReference>
<evidence type="ECO:0000256" key="7">
    <source>
        <dbReference type="ARBA" id="ARBA00066387"/>
    </source>
</evidence>
<dbReference type="InterPro" id="IPR003439">
    <property type="entry name" value="ABC_transporter-like_ATP-bd"/>
</dbReference>
<dbReference type="HOGENOM" id="CLU_000604_1_11_2"/>
<sequence length="261" mass="29364">MKISVKNVCIYYDRFKAIDDVSFELDEGEILSLVGPNGSGKSTLIKGIAGILKPKQGKIYIDGMDLSRMDPKDVAKCIGYVPQNFQQTFFSTVVDTVLLGRKPHIRWKVTKNDLEAVQNAIDTMGINELASKMISQISGGERQKVYIARALAQDPRAFIFDEPTSNLDIKHQLEVLEIAKMLSGKRKSSMLMALHDLTLAYNYSDRVIMLKKGRTFAMGTPEEVLTPENIREVYDVNVDILESRHGKYIMPIKKSMRLACV</sequence>
<dbReference type="EC" id="7.6.2.8" evidence="7"/>
<proteinExistence type="inferred from homology"/>
<organism evidence="11 12">
    <name type="scientific">Methanocella conradii (strain DSM 24694 / JCM 17849 / CGMCC 1.5162 / HZ254)</name>
    <dbReference type="NCBI Taxonomy" id="1041930"/>
    <lineage>
        <taxon>Archaea</taxon>
        <taxon>Methanobacteriati</taxon>
        <taxon>Methanobacteriota</taxon>
        <taxon>Stenosarchaea group</taxon>
        <taxon>Methanomicrobia</taxon>
        <taxon>Methanocellales</taxon>
        <taxon>Methanocellaceae</taxon>
        <taxon>Methanocella</taxon>
    </lineage>
</organism>
<dbReference type="FunFam" id="3.40.50.300:FF:000134">
    <property type="entry name" value="Iron-enterobactin ABC transporter ATP-binding protein"/>
    <property type="match status" value="1"/>
</dbReference>
<dbReference type="InterPro" id="IPR027417">
    <property type="entry name" value="P-loop_NTPase"/>
</dbReference>
<keyword evidence="4" id="KW-0067">ATP-binding</keyword>